<comment type="caution">
    <text evidence="1">The sequence shown here is derived from an EMBL/GenBank/DDBJ whole genome shotgun (WGS) entry which is preliminary data.</text>
</comment>
<organism evidence="1 2">
    <name type="scientific">Artomyces pyxidatus</name>
    <dbReference type="NCBI Taxonomy" id="48021"/>
    <lineage>
        <taxon>Eukaryota</taxon>
        <taxon>Fungi</taxon>
        <taxon>Dikarya</taxon>
        <taxon>Basidiomycota</taxon>
        <taxon>Agaricomycotina</taxon>
        <taxon>Agaricomycetes</taxon>
        <taxon>Russulales</taxon>
        <taxon>Auriscalpiaceae</taxon>
        <taxon>Artomyces</taxon>
    </lineage>
</organism>
<evidence type="ECO:0000313" key="2">
    <source>
        <dbReference type="Proteomes" id="UP000814140"/>
    </source>
</evidence>
<accession>A0ACB8T602</accession>
<gene>
    <name evidence="1" type="ORF">BV25DRAFT_1823666</name>
</gene>
<dbReference type="EMBL" id="MU277200">
    <property type="protein sequence ID" value="KAI0064124.1"/>
    <property type="molecule type" value="Genomic_DNA"/>
</dbReference>
<keyword evidence="2" id="KW-1185">Reference proteome</keyword>
<name>A0ACB8T602_9AGAM</name>
<proteinExistence type="predicted"/>
<reference evidence="1" key="2">
    <citation type="journal article" date="2022" name="New Phytol.">
        <title>Evolutionary transition to the ectomycorrhizal habit in the genomes of a hyperdiverse lineage of mushroom-forming fungi.</title>
        <authorList>
            <person name="Looney B."/>
            <person name="Miyauchi S."/>
            <person name="Morin E."/>
            <person name="Drula E."/>
            <person name="Courty P.E."/>
            <person name="Kohler A."/>
            <person name="Kuo A."/>
            <person name="LaButti K."/>
            <person name="Pangilinan J."/>
            <person name="Lipzen A."/>
            <person name="Riley R."/>
            <person name="Andreopoulos W."/>
            <person name="He G."/>
            <person name="Johnson J."/>
            <person name="Nolan M."/>
            <person name="Tritt A."/>
            <person name="Barry K.W."/>
            <person name="Grigoriev I.V."/>
            <person name="Nagy L.G."/>
            <person name="Hibbett D."/>
            <person name="Henrissat B."/>
            <person name="Matheny P.B."/>
            <person name="Labbe J."/>
            <person name="Martin F.M."/>
        </authorList>
    </citation>
    <scope>NUCLEOTIDE SEQUENCE</scope>
    <source>
        <strain evidence="1">HHB10654</strain>
    </source>
</reference>
<dbReference type="Proteomes" id="UP000814140">
    <property type="component" value="Unassembled WGS sequence"/>
</dbReference>
<sequence>MFTRLLRSSLRLSIPETSSRFYSTGTGAHNDEIIALLNRCIQEEEASPTRNGYKIRSFLSAITAIRSYPRPIRSGQEAMKLKGIGFGIADRIDLHLSGKQYDQSHEIAARAQEKLIAQMQTIPGVGERTATALVKAGANSLADLRKPQYQSYLTSAQRIGMQYAVHVERPIPRVEAEAIRDFIRDHISSKYDVEIVGSYRLGAPHLSEVELLFTNPSYVHVPTPHRSSPDIKSKTSLGSGALPLPFRVSNPTAQQRAESPFVKEIVQPLMHTGLLAASLRPGPYKWQGMSLLPSRDGEAWSEAGDRLRDLRAARGTYMRLDLNLAPIKSRGAALLALTGDADFIRSARVAASRLGMHLNEYGLWRFHHYDDPEALANTVAGGHWELVCGESEEGILEELDLGWIEPERRNFRFLSGKPSLSRKRQPRMVLNRAVLQELGGAVGPWSEDFQEEAKIRGRPRKEPKDGEEGKKGVAKRARSRKTPEVKDPEEATDHLTEK</sequence>
<evidence type="ECO:0000313" key="1">
    <source>
        <dbReference type="EMBL" id="KAI0064124.1"/>
    </source>
</evidence>
<reference evidence="1" key="1">
    <citation type="submission" date="2021-03" db="EMBL/GenBank/DDBJ databases">
        <authorList>
            <consortium name="DOE Joint Genome Institute"/>
            <person name="Ahrendt S."/>
            <person name="Looney B.P."/>
            <person name="Miyauchi S."/>
            <person name="Morin E."/>
            <person name="Drula E."/>
            <person name="Courty P.E."/>
            <person name="Chicoki N."/>
            <person name="Fauchery L."/>
            <person name="Kohler A."/>
            <person name="Kuo A."/>
            <person name="Labutti K."/>
            <person name="Pangilinan J."/>
            <person name="Lipzen A."/>
            <person name="Riley R."/>
            <person name="Andreopoulos W."/>
            <person name="He G."/>
            <person name="Johnson J."/>
            <person name="Barry K.W."/>
            <person name="Grigoriev I.V."/>
            <person name="Nagy L."/>
            <person name="Hibbett D."/>
            <person name="Henrissat B."/>
            <person name="Matheny P.B."/>
            <person name="Labbe J."/>
            <person name="Martin F."/>
        </authorList>
    </citation>
    <scope>NUCLEOTIDE SEQUENCE</scope>
    <source>
        <strain evidence="1">HHB10654</strain>
    </source>
</reference>
<protein>
    <submittedName>
        <fullName evidence="1">Nucleotidyltransferase</fullName>
    </submittedName>
</protein>